<dbReference type="EMBL" id="CM044703">
    <property type="protein sequence ID" value="KAI5672837.1"/>
    <property type="molecule type" value="Genomic_DNA"/>
</dbReference>
<reference evidence="2" key="1">
    <citation type="journal article" date="2023" name="Nat. Plants">
        <title>Single-cell RNA sequencing provides a high-resolution roadmap for understanding the multicellular compartmentation of specialized metabolism.</title>
        <authorList>
            <person name="Sun S."/>
            <person name="Shen X."/>
            <person name="Li Y."/>
            <person name="Li Y."/>
            <person name="Wang S."/>
            <person name="Li R."/>
            <person name="Zhang H."/>
            <person name="Shen G."/>
            <person name="Guo B."/>
            <person name="Wei J."/>
            <person name="Xu J."/>
            <person name="St-Pierre B."/>
            <person name="Chen S."/>
            <person name="Sun C."/>
        </authorList>
    </citation>
    <scope>NUCLEOTIDE SEQUENCE [LARGE SCALE GENOMIC DNA]</scope>
</reference>
<sequence>MTDCSKLWVNVYLFVILLLNNSAECYIGIGWGRMNSQRMLPSMVVDMILQNGIREVKIYTASKNVLQAFAGTNIGITVSFPNDDLKNITGVSDAKRWLHDRVLPFLNNGVNIRYVTIGSQPFSATYFNKTYYHAVEVLKYFQIALRGVEFANRNIKATMSHFTDVLELVRKPSEGQFREEIRDYMVRSCQFLQEDNAPVWLDIFPIYNVKQLFNNDIEFAFFNNNSTSVFMDGNNRYNNIFEVMYDTFIWSLRKVGIFNLTIIVGQSGWPTDGIDGANLRNAQRFHNGFLNHILNGKGTPLYPGPVDAYIHNFADENKLKVVQGGFMRHWGIYRFDGKPKYDIDFSGQGRSIKPVTGKGITHMPKRWCIFNNNTNDMTKIKMHYDFACNKSDCTSMAPGGSCSNLAFPHSISYAFNIFFQSRSQEMSEEGCNFGGLGVIVPNDPSTETCSFPVEILSDEIFNGNGTLYDSNGISHSMDPLLLWFTFMIMILQTSEIFRL</sequence>
<accession>A0ACC0BJS0</accession>
<evidence type="ECO:0000313" key="1">
    <source>
        <dbReference type="EMBL" id="KAI5672837.1"/>
    </source>
</evidence>
<keyword evidence="2" id="KW-1185">Reference proteome</keyword>
<evidence type="ECO:0000313" key="2">
    <source>
        <dbReference type="Proteomes" id="UP001060085"/>
    </source>
</evidence>
<proteinExistence type="predicted"/>
<comment type="caution">
    <text evidence="1">The sequence shown here is derived from an EMBL/GenBank/DDBJ whole genome shotgun (WGS) entry which is preliminary data.</text>
</comment>
<dbReference type="Proteomes" id="UP001060085">
    <property type="component" value="Linkage Group LG03"/>
</dbReference>
<protein>
    <submittedName>
        <fullName evidence="1">Uncharacterized protein</fullName>
    </submittedName>
</protein>
<gene>
    <name evidence="1" type="ORF">M9H77_13201</name>
</gene>
<name>A0ACC0BJS0_CATRO</name>
<organism evidence="1 2">
    <name type="scientific">Catharanthus roseus</name>
    <name type="common">Madagascar periwinkle</name>
    <name type="synonym">Vinca rosea</name>
    <dbReference type="NCBI Taxonomy" id="4058"/>
    <lineage>
        <taxon>Eukaryota</taxon>
        <taxon>Viridiplantae</taxon>
        <taxon>Streptophyta</taxon>
        <taxon>Embryophyta</taxon>
        <taxon>Tracheophyta</taxon>
        <taxon>Spermatophyta</taxon>
        <taxon>Magnoliopsida</taxon>
        <taxon>eudicotyledons</taxon>
        <taxon>Gunneridae</taxon>
        <taxon>Pentapetalae</taxon>
        <taxon>asterids</taxon>
        <taxon>lamiids</taxon>
        <taxon>Gentianales</taxon>
        <taxon>Apocynaceae</taxon>
        <taxon>Rauvolfioideae</taxon>
        <taxon>Vinceae</taxon>
        <taxon>Catharanthinae</taxon>
        <taxon>Catharanthus</taxon>
    </lineage>
</organism>